<feature type="domain" description="RRM" evidence="1">
    <location>
        <begin position="4"/>
        <end position="81"/>
    </location>
</feature>
<dbReference type="InterPro" id="IPR050441">
    <property type="entry name" value="RBM"/>
</dbReference>
<protein>
    <submittedName>
        <fullName evidence="2">RNA binding protein, cold-inducible rrm</fullName>
    </submittedName>
</protein>
<keyword evidence="3" id="KW-1185">Reference proteome</keyword>
<dbReference type="PROSITE" id="PS50102">
    <property type="entry name" value="RRM"/>
    <property type="match status" value="1"/>
</dbReference>
<dbReference type="OrthoDB" id="9798855at2"/>
<evidence type="ECO:0000313" key="2">
    <source>
        <dbReference type="EMBL" id="STX81200.1"/>
    </source>
</evidence>
<evidence type="ECO:0000259" key="1">
    <source>
        <dbReference type="PROSITE" id="PS50102"/>
    </source>
</evidence>
<dbReference type="RefSeq" id="WP_115332614.1">
    <property type="nucleotide sequence ID" value="NZ_CAAAHP010000005.1"/>
</dbReference>
<dbReference type="InterPro" id="IPR000504">
    <property type="entry name" value="RRM_dom"/>
</dbReference>
<organism evidence="2 3">
    <name type="scientific">Legionella busanensis</name>
    <dbReference type="NCBI Taxonomy" id="190655"/>
    <lineage>
        <taxon>Bacteria</taxon>
        <taxon>Pseudomonadati</taxon>
        <taxon>Pseudomonadota</taxon>
        <taxon>Gammaproteobacteria</taxon>
        <taxon>Legionellales</taxon>
        <taxon>Legionellaceae</taxon>
        <taxon>Legionella</taxon>
    </lineage>
</organism>
<evidence type="ECO:0000313" key="3">
    <source>
        <dbReference type="Proteomes" id="UP000254794"/>
    </source>
</evidence>
<reference evidence="2 3" key="1">
    <citation type="submission" date="2018-06" db="EMBL/GenBank/DDBJ databases">
        <authorList>
            <consortium name="Pathogen Informatics"/>
            <person name="Doyle S."/>
        </authorList>
    </citation>
    <scope>NUCLEOTIDE SEQUENCE [LARGE SCALE GENOMIC DNA]</scope>
    <source>
        <strain evidence="2 3">NCTC13316</strain>
    </source>
</reference>
<dbReference type="PANTHER" id="PTHR48034">
    <property type="entry name" value="TRANSFORMER-2 SEX-DETERMINING PROTEIN-RELATED"/>
    <property type="match status" value="1"/>
</dbReference>
<name>A0A378KA53_9GAMM</name>
<dbReference type="InterPro" id="IPR035979">
    <property type="entry name" value="RBD_domain_sf"/>
</dbReference>
<gene>
    <name evidence="2" type="ORF">NCTC13316_03067</name>
</gene>
<dbReference type="InterPro" id="IPR012677">
    <property type="entry name" value="Nucleotide-bd_a/b_plait_sf"/>
</dbReference>
<proteinExistence type="predicted"/>
<dbReference type="Proteomes" id="UP000254794">
    <property type="component" value="Unassembled WGS sequence"/>
</dbReference>
<accession>A0A378KA53</accession>
<sequence>MNQRTLYIAHLPFTATAHDIEMEFCKYGKIVEFDLVQDRFTGQSKGIAFITFSLPEEAEKALAMNGKQWLGRTLKVTPVQSRTPTEIFAPV</sequence>
<dbReference type="SUPFAM" id="SSF54928">
    <property type="entry name" value="RNA-binding domain, RBD"/>
    <property type="match status" value="1"/>
</dbReference>
<dbReference type="EMBL" id="UGOD01000002">
    <property type="protein sequence ID" value="STX81200.1"/>
    <property type="molecule type" value="Genomic_DNA"/>
</dbReference>
<dbReference type="Pfam" id="PF00076">
    <property type="entry name" value="RRM_1"/>
    <property type="match status" value="1"/>
</dbReference>
<dbReference type="GO" id="GO:0003723">
    <property type="term" value="F:RNA binding"/>
    <property type="evidence" value="ECO:0007669"/>
    <property type="project" value="InterPro"/>
</dbReference>
<dbReference type="SMART" id="SM00360">
    <property type="entry name" value="RRM"/>
    <property type="match status" value="1"/>
</dbReference>
<dbReference type="Gene3D" id="3.30.70.330">
    <property type="match status" value="1"/>
</dbReference>
<dbReference type="AlphaFoldDB" id="A0A378KA53"/>